<protein>
    <submittedName>
        <fullName evidence="5">DUF11 domain-containing protein</fullName>
    </submittedName>
</protein>
<dbReference type="OrthoDB" id="28649at2"/>
<dbReference type="Pfam" id="PF20674">
    <property type="entry name" value="SpaA_3"/>
    <property type="match status" value="3"/>
</dbReference>
<dbReference type="Gene3D" id="2.60.40.10">
    <property type="entry name" value="Immunoglobulins"/>
    <property type="match status" value="1"/>
</dbReference>
<evidence type="ECO:0000259" key="3">
    <source>
        <dbReference type="Pfam" id="PF20674"/>
    </source>
</evidence>
<name>A0A9X8GU74_9BURK</name>
<organism evidence="5 6">
    <name type="scientific">Acidovorax cavernicola</name>
    <dbReference type="NCBI Taxonomy" id="1675792"/>
    <lineage>
        <taxon>Bacteria</taxon>
        <taxon>Pseudomonadati</taxon>
        <taxon>Pseudomonadota</taxon>
        <taxon>Betaproteobacteria</taxon>
        <taxon>Burkholderiales</taxon>
        <taxon>Comamonadaceae</taxon>
        <taxon>Acidovorax</taxon>
    </lineage>
</organism>
<evidence type="ECO:0000256" key="1">
    <source>
        <dbReference type="SAM" id="MobiDB-lite"/>
    </source>
</evidence>
<comment type="caution">
    <text evidence="5">The sequence shown here is derived from an EMBL/GenBank/DDBJ whole genome shotgun (WGS) entry which is preliminary data.</text>
</comment>
<feature type="domain" description="SpaA-like prealbumin fold" evidence="3">
    <location>
        <begin position="643"/>
        <end position="769"/>
    </location>
</feature>
<proteinExistence type="predicted"/>
<evidence type="ECO:0000313" key="6">
    <source>
        <dbReference type="Proteomes" id="UP000265619"/>
    </source>
</evidence>
<accession>A0A9X8GU74</accession>
<feature type="signal peptide" evidence="2">
    <location>
        <begin position="1"/>
        <end position="38"/>
    </location>
</feature>
<dbReference type="InterPro" id="IPR048834">
    <property type="entry name" value="SpaA_pre-album"/>
</dbReference>
<keyword evidence="2" id="KW-0732">Signal</keyword>
<sequence length="1284" mass="128317">MMQSRKRNGAGGWGSIFVRTLAQLLLLASVFLASQAYAQQCAANTMVLNADMTITGGSCTAARPCTNLATSDSTASPIDVSENKAEIVSSTSADPITFTFKNAPLSIKTLRVHNAWGVRDTEPYAWYFELYDAAGTKLATTPTYTDPNPVGTSNSTTGDTNPPPTVDTTLATPVANVKSVRWIITSYYATRIYANGSGSTPSAASGGQVSFAEVREVEFFGCASNPSITLQKALGGSGRINASDQFSLSATGTGAPAATSTTGTGASVTSAAYSFAATPGASYSLNEAMAAGSASVLMQYSQAVSCTNSGPTDVSTKTSLPVTVTPVAGDNISCVVTNTPIPVVDPNPGGGDSSTLACNADPIIAGSNFLGAAWSRSGWDGSNTAGFVNMTNDNGTATLSQSVSGVTPGALVTFTWRFRNGLISSGPGGNASRLRLSYNGVVYWTVNTNAGILNLNSDASTASGGASCVSGCTALAEQTNRTVQLRLPTTIPISGTLTFTAQSFGGTSDDMGVVAPVSIVNTGICLAKTSVGGTGTFNFTTTGVDTTMGGGGTTASITTAAVNTPVLYDASATRTNAQPLLIKSPGASANVTITETPASGFVLNGVSCSGGVTPVLSGNSFTIANVPRDTVASCIVTNSTSTLNFSKALGGSRAAPNDNFTVAIRTGGVNGTVVSSTAASTTTGSGATVTPGTGTTGNFQATPRTAYILTESGTAGTVLGNYSGKLTCTDAAGVMPASSLPTNENFDPSVGRLIIPLSGANLSCVLTNTSTVGPSITLQKALGGPGRVAASDQFALSATGTGAPATVNTTGMGTAVTSPAYTFTATPGSAYVLNEAMAAGSASVLANYSQSVTCTNTGPTNVSTLTTLPINVTPATGDAISCVITNTPVAPAVTGKVFLDNGIGGGTANDGILNGGEGPQSGITVRLTNCAATVYANTLTDASGNYSLTVPASVASGGALCVEQTNGPATRVSTGASVGNVALPSGTATAAAGGSYTYTRTGTPDRIAFSWNGTGHANLNFGDVDNSSFAADGAKTGLPGSTVIYAHTFTAGTAGQVRFSVASETATPPITGWTTKIFADPGCTGSLQPGAAQLFPPSAPATPVAFAGKVCVIVQEFIPATAPQGASNKAKVQADFTYTNASPSLSGSFALDDTTTVSNVALELKKEVRNVTQSGSFGINNQAKSGETLEYRISYTNNGAAPISSMVVNDTTPGYTTFVSATTGTTPATLTGCTKRTPANASPAPTVACTAAQPAGGTGAIGWTFVGTIAPGGTGFVLFQVKVD</sequence>
<dbReference type="EMBL" id="QXMN01000023">
    <property type="protein sequence ID" value="RIX77720.1"/>
    <property type="molecule type" value="Genomic_DNA"/>
</dbReference>
<dbReference type="Proteomes" id="UP000265619">
    <property type="component" value="Unassembled WGS sequence"/>
</dbReference>
<gene>
    <name evidence="5" type="ORF">D3H34_18300</name>
</gene>
<keyword evidence="6" id="KW-1185">Reference proteome</keyword>
<feature type="domain" description="SpaA-like prealbumin fold" evidence="3">
    <location>
        <begin position="227"/>
        <end position="340"/>
    </location>
</feature>
<dbReference type="InterPro" id="IPR047589">
    <property type="entry name" value="DUF11_rpt"/>
</dbReference>
<evidence type="ECO:0000259" key="4">
    <source>
        <dbReference type="Pfam" id="PF24514"/>
    </source>
</evidence>
<feature type="chain" id="PRO_5040728596" evidence="2">
    <location>
        <begin position="39"/>
        <end position="1284"/>
    </location>
</feature>
<feature type="domain" description="SpaA-like prealbumin fold" evidence="4">
    <location>
        <begin position="525"/>
        <end position="639"/>
    </location>
</feature>
<dbReference type="NCBIfam" id="TIGR01451">
    <property type="entry name" value="B_ant_repeat"/>
    <property type="match status" value="1"/>
</dbReference>
<feature type="region of interest" description="Disordered" evidence="1">
    <location>
        <begin position="142"/>
        <end position="169"/>
    </location>
</feature>
<dbReference type="Pfam" id="PF24514">
    <property type="entry name" value="SpaA_4"/>
    <property type="match status" value="1"/>
</dbReference>
<evidence type="ECO:0000256" key="2">
    <source>
        <dbReference type="SAM" id="SignalP"/>
    </source>
</evidence>
<feature type="domain" description="SpaA-like prealbumin fold" evidence="3">
    <location>
        <begin position="775"/>
        <end position="888"/>
    </location>
</feature>
<reference evidence="5 6" key="1">
    <citation type="submission" date="2018-09" db="EMBL/GenBank/DDBJ databases">
        <title>Acidovorax cavernicola nov. sp. isolated from Gruta de las Maravillas (Aracena, Spain).</title>
        <authorList>
            <person name="Jurado V."/>
            <person name="Gutierrez-Patricio S."/>
            <person name="Gonzalez-Pimentel J.L."/>
            <person name="Miller A.Z."/>
            <person name="Laiz L."/>
            <person name="Saiz-Jimenez C."/>
        </authorList>
    </citation>
    <scope>NUCLEOTIDE SEQUENCE [LARGE SCALE GENOMIC DNA]</scope>
    <source>
        <strain evidence="5 6">1011MAR4D40.2</strain>
    </source>
</reference>
<evidence type="ECO:0000313" key="5">
    <source>
        <dbReference type="EMBL" id="RIX77720.1"/>
    </source>
</evidence>
<dbReference type="InterPro" id="IPR055371">
    <property type="entry name" value="SpaA_PFL_dom_4"/>
</dbReference>
<dbReference type="InterPro" id="IPR013783">
    <property type="entry name" value="Ig-like_fold"/>
</dbReference>